<evidence type="ECO:0008006" key="4">
    <source>
        <dbReference type="Google" id="ProtNLM"/>
    </source>
</evidence>
<gene>
    <name evidence="2" type="ORF">EJQ19_05035</name>
</gene>
<dbReference type="GO" id="GO:0005975">
    <property type="term" value="P:carbohydrate metabolic process"/>
    <property type="evidence" value="ECO:0007669"/>
    <property type="project" value="InterPro"/>
</dbReference>
<sequence length="732" mass="84355">MKPYFDEHESIYAKLYDRTDEILETVANAYMGRNPALPFDFRGFSREGFLKNRNGRYIMNLGEKLPEAKPGQYAYVLGLLWSNHDGWTDFGLNCYGPATIYINQEFLYRADINEEVNPNTKKGIRAKLQKGWNSVCIKFVKTASGFGGVFGTLHTKWNPMEFMSPFQERRGQAGWIYSDAMNADGFNEAHIPASTDLEEQSGMDWYPALSWNEEKIRLNPCTRIFGNIPHKVAYLWSEIRHSSANPKMCSLKGSSAGQLRMWLDGNEVFSGILKTSDTVEFRLDPGKHELLVELCASDNGWEYEFDFILDGEKVAFSIPRGVKGSGEPWLYLGPFDKQLEEPADSICSLYRLFEQGDDQFFWRLDRPNTWVRPYLDNALFAKWNYPLGVTLYGLLQTGRFLQKQGILDYAVNHITECTRIYKYARWDAEQYGYPSVNNQLVEMDMLDDCGSFGSAVLEAYSDSQDPHTPYLVEQIANHMAYKQERLEDGAFYRICLNSFQENTLWADDLYMSTPFLIRYYQLTGEVKYLDDAAKQFNRFKKYLFIPEHKIMSHVYDFKHNKPTNVPWGRGNGWVFFSLSELLEVMPETHAEREVLLTFYNELAEGYMALQGTSGLWHQVLTHPDSYEETSCTSMFVYGLSRGVRHGWIRDDMKSQAVKAVNRGWEALIKYGIDRFGNVHGVCRGSRYSFTPEYYKIELNAVTNDTHGIGIVLLAGIETGKMSKWLQQEAALR</sequence>
<dbReference type="Pfam" id="PF07470">
    <property type="entry name" value="Glyco_hydro_88"/>
    <property type="match status" value="1"/>
</dbReference>
<reference evidence="2 3" key="1">
    <citation type="submission" date="2018-12" db="EMBL/GenBank/DDBJ databases">
        <title>Bacillus ochoae sp. nov., Paenibacillus whitsoniae sp. nov., Paenibacillus spiritus sp. nov. Isolated from the Mars Exploration Rover during spacecraft assembly.</title>
        <authorList>
            <person name="Seuylemezian A."/>
            <person name="Vaishampayan P."/>
        </authorList>
    </citation>
    <scope>NUCLEOTIDE SEQUENCE [LARGE SCALE GENOMIC DNA]</scope>
    <source>
        <strain evidence="2 3">MER 54</strain>
    </source>
</reference>
<evidence type="ECO:0000313" key="2">
    <source>
        <dbReference type="EMBL" id="RTE10640.1"/>
    </source>
</evidence>
<dbReference type="SUPFAM" id="SSF48208">
    <property type="entry name" value="Six-hairpin glycosidases"/>
    <property type="match status" value="1"/>
</dbReference>
<comment type="caution">
    <text evidence="2">The sequence shown here is derived from an EMBL/GenBank/DDBJ whole genome shotgun (WGS) entry which is preliminary data.</text>
</comment>
<dbReference type="InterPro" id="IPR010905">
    <property type="entry name" value="Glyco_hydro_88"/>
</dbReference>
<keyword evidence="1" id="KW-0378">Hydrolase</keyword>
<evidence type="ECO:0000256" key="1">
    <source>
        <dbReference type="ARBA" id="ARBA00022801"/>
    </source>
</evidence>
<protein>
    <recommendedName>
        <fullName evidence="4">Glycosyl hydrolase</fullName>
    </recommendedName>
</protein>
<keyword evidence="3" id="KW-1185">Reference proteome</keyword>
<dbReference type="OrthoDB" id="9807186at2"/>
<dbReference type="PANTHER" id="PTHR33886:SF8">
    <property type="entry name" value="UNSATURATED RHAMNOGALACTURONAN HYDROLASE (EUROFUNG)"/>
    <property type="match status" value="1"/>
</dbReference>
<dbReference type="Gene3D" id="1.50.10.10">
    <property type="match status" value="1"/>
</dbReference>
<dbReference type="Gene3D" id="2.60.120.260">
    <property type="entry name" value="Galactose-binding domain-like"/>
    <property type="match status" value="1"/>
</dbReference>
<dbReference type="InterPro" id="IPR052043">
    <property type="entry name" value="PolySaccharide_Degr_Enz"/>
</dbReference>
<dbReference type="EMBL" id="RXHU01000015">
    <property type="protein sequence ID" value="RTE10640.1"/>
    <property type="molecule type" value="Genomic_DNA"/>
</dbReference>
<name>A0A3S0A6E0_9BACL</name>
<accession>A0A3S0A6E0</accession>
<dbReference type="InterPro" id="IPR012341">
    <property type="entry name" value="6hp_glycosidase-like_sf"/>
</dbReference>
<evidence type="ECO:0000313" key="3">
    <source>
        <dbReference type="Proteomes" id="UP000276128"/>
    </source>
</evidence>
<dbReference type="Proteomes" id="UP000276128">
    <property type="component" value="Unassembled WGS sequence"/>
</dbReference>
<dbReference type="InterPro" id="IPR008928">
    <property type="entry name" value="6-hairpin_glycosidase_sf"/>
</dbReference>
<dbReference type="RefSeq" id="WP_126140103.1">
    <property type="nucleotide sequence ID" value="NZ_RXHU01000015.1"/>
</dbReference>
<dbReference type="GO" id="GO:0016787">
    <property type="term" value="F:hydrolase activity"/>
    <property type="evidence" value="ECO:0007669"/>
    <property type="project" value="UniProtKB-KW"/>
</dbReference>
<dbReference type="AlphaFoldDB" id="A0A3S0A6E0"/>
<proteinExistence type="predicted"/>
<dbReference type="PANTHER" id="PTHR33886">
    <property type="entry name" value="UNSATURATED RHAMNOGALACTURONAN HYDROLASE (EUROFUNG)"/>
    <property type="match status" value="1"/>
</dbReference>
<organism evidence="2 3">
    <name type="scientific">Paenibacillus whitsoniae</name>
    <dbReference type="NCBI Taxonomy" id="2496558"/>
    <lineage>
        <taxon>Bacteria</taxon>
        <taxon>Bacillati</taxon>
        <taxon>Bacillota</taxon>
        <taxon>Bacilli</taxon>
        <taxon>Bacillales</taxon>
        <taxon>Paenibacillaceae</taxon>
        <taxon>Paenibacillus</taxon>
    </lineage>
</organism>